<evidence type="ECO:0000313" key="2">
    <source>
        <dbReference type="Proteomes" id="UP000272942"/>
    </source>
</evidence>
<gene>
    <name evidence="1" type="ORF">ECPE_LOCUS17278</name>
</gene>
<reference evidence="1 2" key="2">
    <citation type="submission" date="2018-11" db="EMBL/GenBank/DDBJ databases">
        <authorList>
            <consortium name="Pathogen Informatics"/>
        </authorList>
    </citation>
    <scope>NUCLEOTIDE SEQUENCE [LARGE SCALE GENOMIC DNA]</scope>
    <source>
        <strain evidence="1 2">Egypt</strain>
    </source>
</reference>
<keyword evidence="2" id="KW-1185">Reference proteome</keyword>
<dbReference type="WBParaSite" id="ECPE_0001732301-mRNA-1">
    <property type="protein sequence ID" value="ECPE_0001732301-mRNA-1"/>
    <property type="gene ID" value="ECPE_0001732301"/>
</dbReference>
<protein>
    <submittedName>
        <fullName evidence="3">PHM7_ext domain-containing protein</fullName>
    </submittedName>
</protein>
<name>A0A183BDJ3_9TREM</name>
<evidence type="ECO:0000313" key="3">
    <source>
        <dbReference type="WBParaSite" id="ECPE_0001732301-mRNA-1"/>
    </source>
</evidence>
<dbReference type="OrthoDB" id="6270868at2759"/>
<reference evidence="3" key="1">
    <citation type="submission" date="2016-06" db="UniProtKB">
        <authorList>
            <consortium name="WormBaseParasite"/>
        </authorList>
    </citation>
    <scope>IDENTIFICATION</scope>
</reference>
<organism evidence="3">
    <name type="scientific">Echinostoma caproni</name>
    <dbReference type="NCBI Taxonomy" id="27848"/>
    <lineage>
        <taxon>Eukaryota</taxon>
        <taxon>Metazoa</taxon>
        <taxon>Spiralia</taxon>
        <taxon>Lophotrochozoa</taxon>
        <taxon>Platyhelminthes</taxon>
        <taxon>Trematoda</taxon>
        <taxon>Digenea</taxon>
        <taxon>Plagiorchiida</taxon>
        <taxon>Echinostomata</taxon>
        <taxon>Echinostomatoidea</taxon>
        <taxon>Echinostomatidae</taxon>
        <taxon>Echinostoma</taxon>
    </lineage>
</organism>
<dbReference type="EMBL" id="UZAN01068396">
    <property type="protein sequence ID" value="VDP94567.1"/>
    <property type="molecule type" value="Genomic_DNA"/>
</dbReference>
<sequence length="99" mass="11530">MSDAEFRFDFALETVASSWQQEDPNEPGEEDELNVCESSETVTGGGHSFFETQTRGNAYFTVTDPVKVKQEWINRRRAVKSDIQREVKMLVWKKMHKEK</sequence>
<accession>A0A183BDJ3</accession>
<evidence type="ECO:0000313" key="1">
    <source>
        <dbReference type="EMBL" id="VDP94567.1"/>
    </source>
</evidence>
<dbReference type="AlphaFoldDB" id="A0A183BDJ3"/>
<dbReference type="Proteomes" id="UP000272942">
    <property type="component" value="Unassembled WGS sequence"/>
</dbReference>
<proteinExistence type="predicted"/>